<comment type="caution">
    <text evidence="1">The sequence shown here is derived from an EMBL/GenBank/DDBJ whole genome shotgun (WGS) entry which is preliminary data.</text>
</comment>
<protein>
    <submittedName>
        <fullName evidence="1">Cysteine protease</fullName>
    </submittedName>
</protein>
<sequence length="311" mass="35028">MNGYTPVKNQGKSTLCWAYAMLAAIETEHIMRGDSVHLSVKYAARCLLEERSRQSYLTRDTVPVAMRGMGGTLLCVMERHGMVAYDAYRDDPEADIMVLANKVKRTVHRAIRTRSRLGRTSGQVTALLDETLGTAPRRVFMYGAEYTPGEFARSVCSPGEYVGLTSFTHHPFYTRFALEVPDNTEHNEFYNVPIDTLMATIERAVRTGHGVCWESDTSEPGFSFHRGTATLPVSSDTSQEARQLAFERFSTTDDHCMSIVGLARDAHGRRFYIMKNSWGTNNPYGGLMYVSEDYMRMKTVAVYMVRMNGIS</sequence>
<dbReference type="SUPFAM" id="SSF54001">
    <property type="entry name" value="Cysteine proteinases"/>
    <property type="match status" value="1"/>
</dbReference>
<keyword evidence="1" id="KW-0645">Protease</keyword>
<accession>A0ABX2AT69</accession>
<evidence type="ECO:0000313" key="2">
    <source>
        <dbReference type="Proteomes" id="UP001193734"/>
    </source>
</evidence>
<dbReference type="Pfam" id="PF03051">
    <property type="entry name" value="Peptidase_C1_2"/>
    <property type="match status" value="1"/>
</dbReference>
<name>A0ABX2AT69_9BACT</name>
<proteinExistence type="predicted"/>
<dbReference type="InterPro" id="IPR004134">
    <property type="entry name" value="Peptidase_C1B"/>
</dbReference>
<dbReference type="EMBL" id="JABKKE010000008">
    <property type="protein sequence ID" value="NPE13942.1"/>
    <property type="molecule type" value="Genomic_DNA"/>
</dbReference>
<dbReference type="GO" id="GO:0008233">
    <property type="term" value="F:peptidase activity"/>
    <property type="evidence" value="ECO:0007669"/>
    <property type="project" value="UniProtKB-KW"/>
</dbReference>
<keyword evidence="1" id="KW-0378">Hydrolase</keyword>
<dbReference type="InterPro" id="IPR038765">
    <property type="entry name" value="Papain-like_cys_pep_sf"/>
</dbReference>
<dbReference type="GO" id="GO:0006508">
    <property type="term" value="P:proteolysis"/>
    <property type="evidence" value="ECO:0007669"/>
    <property type="project" value="UniProtKB-KW"/>
</dbReference>
<evidence type="ECO:0000313" key="1">
    <source>
        <dbReference type="EMBL" id="NPE13942.1"/>
    </source>
</evidence>
<dbReference type="Gene3D" id="3.90.70.10">
    <property type="entry name" value="Cysteine proteinases"/>
    <property type="match status" value="1"/>
</dbReference>
<reference evidence="1 2" key="1">
    <citation type="submission" date="2020-05" db="EMBL/GenBank/DDBJ databases">
        <title>Distinct polysaccharide utilization as determinants for interspecies competition between intestinal Prevotella spp.</title>
        <authorList>
            <person name="Galvez E.J.C."/>
            <person name="Iljazovic A."/>
            <person name="Strowig T."/>
        </authorList>
    </citation>
    <scope>NUCLEOTIDE SEQUENCE [LARGE SCALE GENOMIC DNA]</scope>
    <source>
        <strain evidence="1 2">PROD</strain>
    </source>
</reference>
<dbReference type="Proteomes" id="UP001193734">
    <property type="component" value="Unassembled WGS sequence"/>
</dbReference>
<organism evidence="1 2">
    <name type="scientific">Xylanibacter rodentium</name>
    <dbReference type="NCBI Taxonomy" id="2736289"/>
    <lineage>
        <taxon>Bacteria</taxon>
        <taxon>Pseudomonadati</taxon>
        <taxon>Bacteroidota</taxon>
        <taxon>Bacteroidia</taxon>
        <taxon>Bacteroidales</taxon>
        <taxon>Prevotellaceae</taxon>
        <taxon>Xylanibacter</taxon>
    </lineage>
</organism>
<keyword evidence="2" id="KW-1185">Reference proteome</keyword>
<gene>
    <name evidence="1" type="ORF">HPS55_06310</name>
</gene>